<sequence length="121" mass="14233">MGRSSEGGAGEVWVCAGRDGLREKRWGEHGLRACRGWSERLRPWFDCRESSWELEWQGRKDLDRARARQVQRTDWTEARRGDAVAVMEETPDGLLKRWRRRVDWAFNGERTRCAEAGELNR</sequence>
<accession>A0AAW1Y5R9</accession>
<proteinExistence type="predicted"/>
<organism evidence="1 2">
    <name type="scientific">Rubus argutus</name>
    <name type="common">Southern blackberry</name>
    <dbReference type="NCBI Taxonomy" id="59490"/>
    <lineage>
        <taxon>Eukaryota</taxon>
        <taxon>Viridiplantae</taxon>
        <taxon>Streptophyta</taxon>
        <taxon>Embryophyta</taxon>
        <taxon>Tracheophyta</taxon>
        <taxon>Spermatophyta</taxon>
        <taxon>Magnoliopsida</taxon>
        <taxon>eudicotyledons</taxon>
        <taxon>Gunneridae</taxon>
        <taxon>Pentapetalae</taxon>
        <taxon>rosids</taxon>
        <taxon>fabids</taxon>
        <taxon>Rosales</taxon>
        <taxon>Rosaceae</taxon>
        <taxon>Rosoideae</taxon>
        <taxon>Rosoideae incertae sedis</taxon>
        <taxon>Rubus</taxon>
    </lineage>
</organism>
<gene>
    <name evidence="1" type="ORF">M0R45_009406</name>
</gene>
<evidence type="ECO:0000313" key="1">
    <source>
        <dbReference type="EMBL" id="KAK9943810.1"/>
    </source>
</evidence>
<dbReference type="EMBL" id="JBEDUW010000002">
    <property type="protein sequence ID" value="KAK9943810.1"/>
    <property type="molecule type" value="Genomic_DNA"/>
</dbReference>
<keyword evidence="2" id="KW-1185">Reference proteome</keyword>
<evidence type="ECO:0000313" key="2">
    <source>
        <dbReference type="Proteomes" id="UP001457282"/>
    </source>
</evidence>
<comment type="caution">
    <text evidence="1">The sequence shown here is derived from an EMBL/GenBank/DDBJ whole genome shotgun (WGS) entry which is preliminary data.</text>
</comment>
<protein>
    <submittedName>
        <fullName evidence="1">Uncharacterized protein</fullName>
    </submittedName>
</protein>
<dbReference type="AlphaFoldDB" id="A0AAW1Y5R9"/>
<dbReference type="Proteomes" id="UP001457282">
    <property type="component" value="Unassembled WGS sequence"/>
</dbReference>
<reference evidence="1 2" key="1">
    <citation type="journal article" date="2023" name="G3 (Bethesda)">
        <title>A chromosome-length genome assembly and annotation of blackberry (Rubus argutus, cv. 'Hillquist').</title>
        <authorList>
            <person name="Bruna T."/>
            <person name="Aryal R."/>
            <person name="Dudchenko O."/>
            <person name="Sargent D.J."/>
            <person name="Mead D."/>
            <person name="Buti M."/>
            <person name="Cavallini A."/>
            <person name="Hytonen T."/>
            <person name="Andres J."/>
            <person name="Pham M."/>
            <person name="Weisz D."/>
            <person name="Mascagni F."/>
            <person name="Usai G."/>
            <person name="Natali L."/>
            <person name="Bassil N."/>
            <person name="Fernandez G.E."/>
            <person name="Lomsadze A."/>
            <person name="Armour M."/>
            <person name="Olukolu B."/>
            <person name="Poorten T."/>
            <person name="Britton C."/>
            <person name="Davik J."/>
            <person name="Ashrafi H."/>
            <person name="Aiden E.L."/>
            <person name="Borodovsky M."/>
            <person name="Worthington M."/>
        </authorList>
    </citation>
    <scope>NUCLEOTIDE SEQUENCE [LARGE SCALE GENOMIC DNA]</scope>
    <source>
        <strain evidence="1">PI 553951</strain>
    </source>
</reference>
<name>A0AAW1Y5R9_RUBAR</name>